<evidence type="ECO:0000313" key="3">
    <source>
        <dbReference type="Proteomes" id="UP000010472"/>
    </source>
</evidence>
<keyword evidence="2" id="KW-0808">Transferase</keyword>
<dbReference type="AlphaFoldDB" id="K9VXJ3"/>
<gene>
    <name evidence="2" type="ORF">Cri9333_1791</name>
</gene>
<dbReference type="InterPro" id="IPR016181">
    <property type="entry name" value="Acyl_CoA_acyltransferase"/>
</dbReference>
<feature type="domain" description="N-acetyltransferase" evidence="1">
    <location>
        <begin position="5"/>
        <end position="157"/>
    </location>
</feature>
<sequence>MNPNVHLREALPQEDFIIAEHFYQMWLANHVLADSIQPNWQQITLEFISHARQNLCYKAFVAEVEKQVIGSTSCQIFAGLYPDILKAEYRKYGYIWGVYVEPDYRKNGIGKSITKMAVDYLKSIGCTRAILNASPSGKTVYSGLCFSISNEMQLDLI</sequence>
<organism evidence="2 3">
    <name type="scientific">Crinalium epipsammum PCC 9333</name>
    <dbReference type="NCBI Taxonomy" id="1173022"/>
    <lineage>
        <taxon>Bacteria</taxon>
        <taxon>Bacillati</taxon>
        <taxon>Cyanobacteriota</taxon>
        <taxon>Cyanophyceae</taxon>
        <taxon>Gomontiellales</taxon>
        <taxon>Gomontiellaceae</taxon>
        <taxon>Crinalium</taxon>
    </lineage>
</organism>
<dbReference type="HOGENOM" id="CLU_013985_35_0_3"/>
<dbReference type="InterPro" id="IPR000182">
    <property type="entry name" value="GNAT_dom"/>
</dbReference>
<evidence type="ECO:0000313" key="2">
    <source>
        <dbReference type="EMBL" id="AFZ12676.1"/>
    </source>
</evidence>
<keyword evidence="3" id="KW-1185">Reference proteome</keyword>
<reference evidence="2 3" key="1">
    <citation type="submission" date="2012-06" db="EMBL/GenBank/DDBJ databases">
        <title>Finished chromosome of genome of Crinalium epipsammum PCC 9333.</title>
        <authorList>
            <consortium name="US DOE Joint Genome Institute"/>
            <person name="Gugger M."/>
            <person name="Coursin T."/>
            <person name="Rippka R."/>
            <person name="Tandeau De Marsac N."/>
            <person name="Huntemann M."/>
            <person name="Wei C.-L."/>
            <person name="Han J."/>
            <person name="Detter J.C."/>
            <person name="Han C."/>
            <person name="Tapia R."/>
            <person name="Davenport K."/>
            <person name="Daligault H."/>
            <person name="Erkkila T."/>
            <person name="Gu W."/>
            <person name="Munk A.C.C."/>
            <person name="Teshima H."/>
            <person name="Xu Y."/>
            <person name="Chain P."/>
            <person name="Chen A."/>
            <person name="Krypides N."/>
            <person name="Mavromatis K."/>
            <person name="Markowitz V."/>
            <person name="Szeto E."/>
            <person name="Ivanova N."/>
            <person name="Mikhailova N."/>
            <person name="Ovchinnikova G."/>
            <person name="Pagani I."/>
            <person name="Pati A."/>
            <person name="Goodwin L."/>
            <person name="Peters L."/>
            <person name="Pitluck S."/>
            <person name="Woyke T."/>
            <person name="Kerfeld C."/>
        </authorList>
    </citation>
    <scope>NUCLEOTIDE SEQUENCE [LARGE SCALE GENOMIC DNA]</scope>
    <source>
        <strain evidence="2 3">PCC 9333</strain>
    </source>
</reference>
<dbReference type="PATRIC" id="fig|1173022.3.peg.1937"/>
<dbReference type="KEGG" id="cep:Cri9333_1791"/>
<name>K9VXJ3_9CYAN</name>
<dbReference type="PROSITE" id="PS51186">
    <property type="entry name" value="GNAT"/>
    <property type="match status" value="1"/>
</dbReference>
<dbReference type="eggNOG" id="COG0456">
    <property type="taxonomic scope" value="Bacteria"/>
</dbReference>
<dbReference type="GO" id="GO:0016747">
    <property type="term" value="F:acyltransferase activity, transferring groups other than amino-acyl groups"/>
    <property type="evidence" value="ECO:0007669"/>
    <property type="project" value="InterPro"/>
</dbReference>
<evidence type="ECO:0000259" key="1">
    <source>
        <dbReference type="PROSITE" id="PS51186"/>
    </source>
</evidence>
<proteinExistence type="predicted"/>
<accession>K9VXJ3</accession>
<protein>
    <submittedName>
        <fullName evidence="2">GCN5-related N-acetyltransferase</fullName>
    </submittedName>
</protein>
<dbReference type="EMBL" id="CP003620">
    <property type="protein sequence ID" value="AFZ12676.1"/>
    <property type="molecule type" value="Genomic_DNA"/>
</dbReference>
<dbReference type="Pfam" id="PF00583">
    <property type="entry name" value="Acetyltransf_1"/>
    <property type="match status" value="1"/>
</dbReference>
<dbReference type="SUPFAM" id="SSF55729">
    <property type="entry name" value="Acyl-CoA N-acyltransferases (Nat)"/>
    <property type="match status" value="1"/>
</dbReference>
<dbReference type="CDD" id="cd04301">
    <property type="entry name" value="NAT_SF"/>
    <property type="match status" value="1"/>
</dbReference>
<dbReference type="Gene3D" id="3.40.630.30">
    <property type="match status" value="1"/>
</dbReference>
<dbReference type="Proteomes" id="UP000010472">
    <property type="component" value="Chromosome"/>
</dbReference>
<dbReference type="RefSeq" id="WP_015202794.1">
    <property type="nucleotide sequence ID" value="NC_019753.1"/>
</dbReference>